<sequence length="87" mass="9181">MNAQFITDANGQRTAVILTMEDYASLIDDLREIEAICADEATDTAAAVALLQAETPPGAEASPPPQEERDEDRPAAADGGFEDDSEA</sequence>
<evidence type="ECO:0000313" key="2">
    <source>
        <dbReference type="EMBL" id="BBL71981.1"/>
    </source>
</evidence>
<dbReference type="KEGG" id="moz:MoryE10_25870"/>
<dbReference type="RefSeq" id="WP_221047296.1">
    <property type="nucleotide sequence ID" value="NZ_AP019782.1"/>
</dbReference>
<evidence type="ECO:0008006" key="4">
    <source>
        <dbReference type="Google" id="ProtNLM"/>
    </source>
</evidence>
<dbReference type="AlphaFoldDB" id="A0A8D5AJ31"/>
<evidence type="ECO:0000256" key="1">
    <source>
        <dbReference type="SAM" id="MobiDB-lite"/>
    </source>
</evidence>
<dbReference type="EMBL" id="AP019782">
    <property type="protein sequence ID" value="BBL71981.1"/>
    <property type="molecule type" value="Genomic_DNA"/>
</dbReference>
<gene>
    <name evidence="2" type="ORF">MoryE10_25870</name>
</gene>
<proteinExistence type="predicted"/>
<evidence type="ECO:0000313" key="3">
    <source>
        <dbReference type="Proteomes" id="UP000824988"/>
    </source>
</evidence>
<organism evidence="2 3">
    <name type="scientific">Methylogaea oryzae</name>
    <dbReference type="NCBI Taxonomy" id="1295382"/>
    <lineage>
        <taxon>Bacteria</taxon>
        <taxon>Pseudomonadati</taxon>
        <taxon>Pseudomonadota</taxon>
        <taxon>Gammaproteobacteria</taxon>
        <taxon>Methylococcales</taxon>
        <taxon>Methylococcaceae</taxon>
        <taxon>Methylogaea</taxon>
    </lineage>
</organism>
<protein>
    <recommendedName>
        <fullName evidence="4">Type II toxin-antitoxin system Phd/YefM family antitoxin</fullName>
    </recommendedName>
</protein>
<feature type="region of interest" description="Disordered" evidence="1">
    <location>
        <begin position="52"/>
        <end position="87"/>
    </location>
</feature>
<accession>A0A8D5AJ31</accession>
<name>A0A8D5AJ31_9GAMM</name>
<reference evidence="2" key="1">
    <citation type="submission" date="2019-06" db="EMBL/GenBank/DDBJ databases">
        <title>Complete genome sequence of Methylogaea oryzae strain JCM16910.</title>
        <authorList>
            <person name="Asakawa S."/>
        </authorList>
    </citation>
    <scope>NUCLEOTIDE SEQUENCE</scope>
    <source>
        <strain evidence="2">E10</strain>
    </source>
</reference>
<dbReference type="Proteomes" id="UP000824988">
    <property type="component" value="Chromosome"/>
</dbReference>
<keyword evidence="3" id="KW-1185">Reference proteome</keyword>